<feature type="compositionally biased region" description="Basic and acidic residues" evidence="1">
    <location>
        <begin position="152"/>
        <end position="161"/>
    </location>
</feature>
<feature type="region of interest" description="Disordered" evidence="1">
    <location>
        <begin position="91"/>
        <end position="350"/>
    </location>
</feature>
<feature type="compositionally biased region" description="Low complexity" evidence="1">
    <location>
        <begin position="389"/>
        <end position="406"/>
    </location>
</feature>
<feature type="region of interest" description="Disordered" evidence="1">
    <location>
        <begin position="382"/>
        <end position="406"/>
    </location>
</feature>
<accession>A0ABP0N4T8</accession>
<evidence type="ECO:0000313" key="3">
    <source>
        <dbReference type="Proteomes" id="UP001642464"/>
    </source>
</evidence>
<gene>
    <name evidence="2" type="ORF">SCF082_LOCUS31149</name>
</gene>
<feature type="compositionally biased region" description="Polar residues" evidence="1">
    <location>
        <begin position="217"/>
        <end position="233"/>
    </location>
</feature>
<feature type="compositionally biased region" description="Polar residues" evidence="1">
    <location>
        <begin position="1"/>
        <end position="31"/>
    </location>
</feature>
<feature type="compositionally biased region" description="Basic and acidic residues" evidence="1">
    <location>
        <begin position="324"/>
        <end position="350"/>
    </location>
</feature>
<feature type="region of interest" description="Disordered" evidence="1">
    <location>
        <begin position="1"/>
        <end position="43"/>
    </location>
</feature>
<feature type="compositionally biased region" description="Acidic residues" evidence="1">
    <location>
        <begin position="593"/>
        <end position="602"/>
    </location>
</feature>
<sequence length="774" mass="85339">MMWTFQAPSLSKSNSFTPGQSCWGSPPQQWPQRYVAKPHPPPQVFRSSVLTERYSHAGRPASSSPRPCYSWRSRALEPLAPASLCVPPAKPVELGGPRAPHPLHQSRPTLLRGRQNSLPRRTFKSVTRARTPPLQTRERNRQRVESASQEQQRAEEARSYEKYLQPETFSVPKGFTQRPEVQPSQPPPSLTNSASTISPASHRHSVGIALSQDEQSHNSPSTVPQALSETSNSPDKENQPERAAGLSGMVWEDPGSSRSAASPKAECSLAGSPASELSGPSPRQVLQPKHDGSINGAQAPPRTSSAAPSPGSATPGAQPRHRRRSEEVDASRAPRSEAHEAPRRKSHGDARAINLEVENQPGRGNAQVSSLVQEKISLWETMSNRPAKTSTSTTGSRGRSSGVSNSSWYRCFSDMARNMRQESAQMTRLMDRLREVGYDELGSPFSPSTDLASSPGESGEATESPETQKIKAQLQDMHRHMKVAKKVYRAMDGLLRMRSLEQAFANAEGQKSASLSLSTSPSPRSCGEIGSAGLKAPKLKADDDTTAQSEIDSSRQSRSTRSSQEVQDSPRYSVPNWMRPELSQPQADREPEGGEGETEENDVATNTTSGSPCSSSSSPQRPTVPLPTQEGMPRHETFLYHLEQQELHRQVTLIVPEGMDETRRVNFIFEDQEMTVAIPQGYNVGQQVTVQVPTRKRPPLEKNAQQAMHRGRQHLPDRHLVMENLRHCCRVTTSISLDHPEYKSRYQLYGMLQGKSMTPMLPETPEAEEESEAQ</sequence>
<dbReference type="EMBL" id="CAXAMM010026213">
    <property type="protein sequence ID" value="CAK9058448.1"/>
    <property type="molecule type" value="Genomic_DNA"/>
</dbReference>
<feature type="compositionally biased region" description="Low complexity" evidence="1">
    <location>
        <begin position="512"/>
        <end position="525"/>
    </location>
</feature>
<evidence type="ECO:0000313" key="2">
    <source>
        <dbReference type="EMBL" id="CAK9058448.1"/>
    </source>
</evidence>
<keyword evidence="3" id="KW-1185">Reference proteome</keyword>
<feature type="region of interest" description="Disordered" evidence="1">
    <location>
        <begin position="508"/>
        <end position="631"/>
    </location>
</feature>
<feature type="compositionally biased region" description="Polar residues" evidence="1">
    <location>
        <begin position="190"/>
        <end position="199"/>
    </location>
</feature>
<protein>
    <submittedName>
        <fullName evidence="2">Replicase polyprotein 1a</fullName>
    </submittedName>
</protein>
<organism evidence="2 3">
    <name type="scientific">Durusdinium trenchii</name>
    <dbReference type="NCBI Taxonomy" id="1381693"/>
    <lineage>
        <taxon>Eukaryota</taxon>
        <taxon>Sar</taxon>
        <taxon>Alveolata</taxon>
        <taxon>Dinophyceae</taxon>
        <taxon>Suessiales</taxon>
        <taxon>Symbiodiniaceae</taxon>
        <taxon>Durusdinium</taxon>
    </lineage>
</organism>
<feature type="region of interest" description="Disordered" evidence="1">
    <location>
        <begin position="439"/>
        <end position="467"/>
    </location>
</feature>
<proteinExistence type="predicted"/>
<feature type="compositionally biased region" description="Low complexity" evidence="1">
    <location>
        <begin position="554"/>
        <end position="564"/>
    </location>
</feature>
<name>A0ABP0N4T8_9DINO</name>
<comment type="caution">
    <text evidence="2">The sequence shown here is derived from an EMBL/GenBank/DDBJ whole genome shotgun (WGS) entry which is preliminary data.</text>
</comment>
<feature type="compositionally biased region" description="Polar residues" evidence="1">
    <location>
        <begin position="445"/>
        <end position="456"/>
    </location>
</feature>
<feature type="compositionally biased region" description="Low complexity" evidence="1">
    <location>
        <begin position="297"/>
        <end position="318"/>
    </location>
</feature>
<feature type="compositionally biased region" description="Low complexity" evidence="1">
    <location>
        <begin position="605"/>
        <end position="623"/>
    </location>
</feature>
<reference evidence="2 3" key="1">
    <citation type="submission" date="2024-02" db="EMBL/GenBank/DDBJ databases">
        <authorList>
            <person name="Chen Y."/>
            <person name="Shah S."/>
            <person name="Dougan E. K."/>
            <person name="Thang M."/>
            <person name="Chan C."/>
        </authorList>
    </citation>
    <scope>NUCLEOTIDE SEQUENCE [LARGE SCALE GENOMIC DNA]</scope>
</reference>
<dbReference type="Proteomes" id="UP001642464">
    <property type="component" value="Unassembled WGS sequence"/>
</dbReference>
<evidence type="ECO:0000256" key="1">
    <source>
        <dbReference type="SAM" id="MobiDB-lite"/>
    </source>
</evidence>